<evidence type="ECO:0000313" key="3">
    <source>
        <dbReference type="Proteomes" id="UP001501521"/>
    </source>
</evidence>
<sequence length="164" mass="17510">MRTEPRHPLVDIKDSLSEFFSKTSELAAAEIKPAAKAAGVGTGFFAGAAVFVLHALWMLVILIALAVGLLLNALTGMGAFPAITLGFLVSVLFSLIVAAVLFTLGRGKFKDVKKPEATLTEAKLTLDAVVDAVASRTKDSDVVIRPDDLPRFRDADLERTFGRP</sequence>
<evidence type="ECO:0000313" key="2">
    <source>
        <dbReference type="EMBL" id="GAA4890744.1"/>
    </source>
</evidence>
<keyword evidence="1" id="KW-1133">Transmembrane helix</keyword>
<dbReference type="EMBL" id="BAABLV010000008">
    <property type="protein sequence ID" value="GAA4890744.1"/>
    <property type="molecule type" value="Genomic_DNA"/>
</dbReference>
<evidence type="ECO:0000256" key="1">
    <source>
        <dbReference type="SAM" id="Phobius"/>
    </source>
</evidence>
<dbReference type="Proteomes" id="UP001501521">
    <property type="component" value="Unassembled WGS sequence"/>
</dbReference>
<feature type="transmembrane region" description="Helical" evidence="1">
    <location>
        <begin position="44"/>
        <end position="71"/>
    </location>
</feature>
<comment type="caution">
    <text evidence="2">The sequence shown here is derived from an EMBL/GenBank/DDBJ whole genome shotgun (WGS) entry which is preliminary data.</text>
</comment>
<organism evidence="2 3">
    <name type="scientific">Tessaracoccus lubricantis</name>
    <dbReference type="NCBI Taxonomy" id="545543"/>
    <lineage>
        <taxon>Bacteria</taxon>
        <taxon>Bacillati</taxon>
        <taxon>Actinomycetota</taxon>
        <taxon>Actinomycetes</taxon>
        <taxon>Propionibacteriales</taxon>
        <taxon>Propionibacteriaceae</taxon>
        <taxon>Tessaracoccus</taxon>
    </lineage>
</organism>
<protein>
    <recommendedName>
        <fullName evidence="4">Phage holin family protein</fullName>
    </recommendedName>
</protein>
<feature type="transmembrane region" description="Helical" evidence="1">
    <location>
        <begin position="83"/>
        <end position="104"/>
    </location>
</feature>
<keyword evidence="3" id="KW-1185">Reference proteome</keyword>
<name>A0ABP9EZ43_9ACTN</name>
<gene>
    <name evidence="2" type="ORF">GCM10025789_04150</name>
</gene>
<keyword evidence="1" id="KW-0812">Transmembrane</keyword>
<dbReference type="InterPro" id="IPR009937">
    <property type="entry name" value="Phage_holin_3_6"/>
</dbReference>
<dbReference type="Pfam" id="PF07332">
    <property type="entry name" value="Phage_holin_3_6"/>
    <property type="match status" value="1"/>
</dbReference>
<proteinExistence type="predicted"/>
<accession>A0ABP9EZ43</accession>
<keyword evidence="1" id="KW-0472">Membrane</keyword>
<dbReference type="RefSeq" id="WP_345578251.1">
    <property type="nucleotide sequence ID" value="NZ_BAABLV010000008.1"/>
</dbReference>
<evidence type="ECO:0008006" key="4">
    <source>
        <dbReference type="Google" id="ProtNLM"/>
    </source>
</evidence>
<reference evidence="3" key="1">
    <citation type="journal article" date="2019" name="Int. J. Syst. Evol. Microbiol.">
        <title>The Global Catalogue of Microorganisms (GCM) 10K type strain sequencing project: providing services to taxonomists for standard genome sequencing and annotation.</title>
        <authorList>
            <consortium name="The Broad Institute Genomics Platform"/>
            <consortium name="The Broad Institute Genome Sequencing Center for Infectious Disease"/>
            <person name="Wu L."/>
            <person name="Ma J."/>
        </authorList>
    </citation>
    <scope>NUCLEOTIDE SEQUENCE [LARGE SCALE GENOMIC DNA]</scope>
    <source>
        <strain evidence="3">JCM 19125</strain>
    </source>
</reference>